<organism evidence="8 9">
    <name type="scientific">Actinocatenispora sera</name>
    <dbReference type="NCBI Taxonomy" id="390989"/>
    <lineage>
        <taxon>Bacteria</taxon>
        <taxon>Bacillati</taxon>
        <taxon>Actinomycetota</taxon>
        <taxon>Actinomycetes</taxon>
        <taxon>Micromonosporales</taxon>
        <taxon>Micromonosporaceae</taxon>
        <taxon>Actinocatenispora</taxon>
    </lineage>
</organism>
<gene>
    <name evidence="8" type="ORF">Asera_58450</name>
</gene>
<dbReference type="SMART" id="SM00862">
    <property type="entry name" value="Trans_reg_C"/>
    <property type="match status" value="1"/>
</dbReference>
<dbReference type="AlphaFoldDB" id="A0A810L920"/>
<sequence length="1130" mass="119999">MVTLAGEMISLGVLGPCTAEVDGRPVPLGGQRQRAVLALLVAARGEVLPVDRMIEDLWSGEPPARAVASLQSYVSNLRKLLEPGRAPRTPARLLVSAAPGYALRLPVEAVDAWRFERLVRDARARAADQPIAARTLLDEAVALWRGPAFAEFVDEAWTRTSVQGLGDLRHTARELRVSCALRAGDPAAAIAEAEVLTAEAPLREEGWRLLALALWGGGRQADALDTVRRARSMLAEELGLDPGPALAEVESAILTQRVELVRATTPAEPVAPPPGEPRPADQAVFVGRDAELTELTRAADAAGRGSGRVALVTGEPGVGKSELLAQLTRALAQAGWLVVAGRCVADEAAPPAWPWGEALTQLARVEPVPAAASAALAPLLAADPDASPPGTPETVGEPYDRPPRAHRRSPDGLSGRFRLHRAVVDWLAAAARRRPIAVLLDDLHWADDETVRLLTVAAAGLADARILLVGALRPQDADGRLTEALAELARRSPRRVMLAGLPEPAVATIVEAGCRFPVTPATVAALTERTGGNPFYVKESVRLLNSEGALVAVSEVPEGVRDVLRRRLARLPEAAVSVLRLAAVAGREAEVEVLVEAADTDEAGVLDALEAGLIAGMLDEPAPGRVRFVHSLVRDTMLADLSGLRARHMHARLAAAIERVTPGDLPALAHHYAGAAASATAAKAVDYCVRAAEQAERGYAYDTACTLLTSALANLERLPDSDRRADERSALYGRLLRAQLRAGAVGAARATRRRATEHAEAAGREDLVVAAFTAWTEPTPWQTRPYATSDEPVIALLTRLLHRPGPDLSPAVRSRLLDAYAVERADNGNPDARAAAERAVALAEECGDDGLRAQTLATLSRELDADLEWPRKAALGAELVRLGETRDLPSYQCFGRIVQARAAAAADDPETALRLVGENLELARMYRLPELIDVSEIALAMFASVRGDVDDATRRYAAAGERMVRQGSPHGAIYQHVAEALMRLDQGRVAELAAAVERLHAGSGLLGDLHAFALASSGRIEEARHVPGRGDPIRRDCFFTLFATFRALAAIALDDRVAGAAMYGMLLPYRATPLGGVSSLSLATRPVSQTLGELARFLGDDQAAVAHLAAAAATARRWQAPHRAAALPAS</sequence>
<dbReference type="InterPro" id="IPR027417">
    <property type="entry name" value="P-loop_NTPase"/>
</dbReference>
<dbReference type="Pfam" id="PF00486">
    <property type="entry name" value="Trans_reg_C"/>
    <property type="match status" value="1"/>
</dbReference>
<dbReference type="Proteomes" id="UP000680750">
    <property type="component" value="Chromosome"/>
</dbReference>
<keyword evidence="2" id="KW-0805">Transcription regulation</keyword>
<evidence type="ECO:0000313" key="9">
    <source>
        <dbReference type="Proteomes" id="UP000680750"/>
    </source>
</evidence>
<feature type="domain" description="OmpR/PhoB-type" evidence="7">
    <location>
        <begin position="1"/>
        <end position="105"/>
    </location>
</feature>
<dbReference type="PANTHER" id="PTHR35807">
    <property type="entry name" value="TRANSCRIPTIONAL REGULATOR REDD-RELATED"/>
    <property type="match status" value="1"/>
</dbReference>
<dbReference type="SMART" id="SM01043">
    <property type="entry name" value="BTAD"/>
    <property type="match status" value="1"/>
</dbReference>
<dbReference type="PROSITE" id="PS51755">
    <property type="entry name" value="OMPR_PHOB"/>
    <property type="match status" value="1"/>
</dbReference>
<evidence type="ECO:0000256" key="3">
    <source>
        <dbReference type="ARBA" id="ARBA00023125"/>
    </source>
</evidence>
<dbReference type="InterPro" id="IPR011990">
    <property type="entry name" value="TPR-like_helical_dom_sf"/>
</dbReference>
<dbReference type="SUPFAM" id="SSF52540">
    <property type="entry name" value="P-loop containing nucleoside triphosphate hydrolases"/>
    <property type="match status" value="1"/>
</dbReference>
<dbReference type="Gene3D" id="1.25.40.10">
    <property type="entry name" value="Tetratricopeptide repeat domain"/>
    <property type="match status" value="1"/>
</dbReference>
<dbReference type="Gene3D" id="3.40.50.300">
    <property type="entry name" value="P-loop containing nucleotide triphosphate hydrolases"/>
    <property type="match status" value="1"/>
</dbReference>
<dbReference type="GO" id="GO:0003677">
    <property type="term" value="F:DNA binding"/>
    <property type="evidence" value="ECO:0007669"/>
    <property type="project" value="UniProtKB-UniRule"/>
</dbReference>
<name>A0A810L920_9ACTN</name>
<dbReference type="GO" id="GO:0006355">
    <property type="term" value="P:regulation of DNA-templated transcription"/>
    <property type="evidence" value="ECO:0007669"/>
    <property type="project" value="InterPro"/>
</dbReference>
<dbReference type="GO" id="GO:0000160">
    <property type="term" value="P:phosphorelay signal transduction system"/>
    <property type="evidence" value="ECO:0007669"/>
    <property type="project" value="InterPro"/>
</dbReference>
<keyword evidence="4" id="KW-0804">Transcription</keyword>
<dbReference type="Pfam" id="PF13191">
    <property type="entry name" value="AAA_16"/>
    <property type="match status" value="1"/>
</dbReference>
<dbReference type="SUPFAM" id="SSF46894">
    <property type="entry name" value="C-terminal effector domain of the bipartite response regulators"/>
    <property type="match status" value="1"/>
</dbReference>
<dbReference type="EMBL" id="AP023354">
    <property type="protein sequence ID" value="BCJ31737.1"/>
    <property type="molecule type" value="Genomic_DNA"/>
</dbReference>
<dbReference type="CDD" id="cd15831">
    <property type="entry name" value="BTAD"/>
    <property type="match status" value="1"/>
</dbReference>
<evidence type="ECO:0000259" key="7">
    <source>
        <dbReference type="PROSITE" id="PS51755"/>
    </source>
</evidence>
<dbReference type="InterPro" id="IPR003593">
    <property type="entry name" value="AAA+_ATPase"/>
</dbReference>
<keyword evidence="3 5" id="KW-0238">DNA-binding</keyword>
<protein>
    <submittedName>
        <fullName evidence="8">ATPase AAA</fullName>
    </submittedName>
</protein>
<keyword evidence="9" id="KW-1185">Reference proteome</keyword>
<evidence type="ECO:0000256" key="5">
    <source>
        <dbReference type="PROSITE-ProRule" id="PRU01091"/>
    </source>
</evidence>
<feature type="region of interest" description="Disordered" evidence="6">
    <location>
        <begin position="381"/>
        <end position="412"/>
    </location>
</feature>
<evidence type="ECO:0000256" key="4">
    <source>
        <dbReference type="ARBA" id="ARBA00023163"/>
    </source>
</evidence>
<dbReference type="InterPro" id="IPR016032">
    <property type="entry name" value="Sig_transdc_resp-reg_C-effctor"/>
</dbReference>
<dbReference type="PANTHER" id="PTHR35807:SF1">
    <property type="entry name" value="TRANSCRIPTIONAL REGULATOR REDD"/>
    <property type="match status" value="1"/>
</dbReference>
<dbReference type="Pfam" id="PF03704">
    <property type="entry name" value="BTAD"/>
    <property type="match status" value="1"/>
</dbReference>
<evidence type="ECO:0000313" key="8">
    <source>
        <dbReference type="EMBL" id="BCJ31737.1"/>
    </source>
</evidence>
<feature type="DNA-binding region" description="OmpR/PhoB-type" evidence="5">
    <location>
        <begin position="1"/>
        <end position="105"/>
    </location>
</feature>
<proteinExistence type="inferred from homology"/>
<evidence type="ECO:0000256" key="2">
    <source>
        <dbReference type="ARBA" id="ARBA00023015"/>
    </source>
</evidence>
<dbReference type="KEGG" id="aser:Asera_58450"/>
<evidence type="ECO:0000256" key="6">
    <source>
        <dbReference type="SAM" id="MobiDB-lite"/>
    </source>
</evidence>
<accession>A0A810L920</accession>
<dbReference type="Gene3D" id="1.10.10.10">
    <property type="entry name" value="Winged helix-like DNA-binding domain superfamily/Winged helix DNA-binding domain"/>
    <property type="match status" value="1"/>
</dbReference>
<dbReference type="InterPro" id="IPR036388">
    <property type="entry name" value="WH-like_DNA-bd_sf"/>
</dbReference>
<dbReference type="InterPro" id="IPR041664">
    <property type="entry name" value="AAA_16"/>
</dbReference>
<dbReference type="InterPro" id="IPR051677">
    <property type="entry name" value="AfsR-DnrI-RedD_regulator"/>
</dbReference>
<evidence type="ECO:0000256" key="1">
    <source>
        <dbReference type="ARBA" id="ARBA00005820"/>
    </source>
</evidence>
<reference evidence="8" key="1">
    <citation type="submission" date="2020-08" db="EMBL/GenBank/DDBJ databases">
        <title>Whole genome shotgun sequence of Actinocatenispora sera NBRC 101916.</title>
        <authorList>
            <person name="Komaki H."/>
            <person name="Tamura T."/>
        </authorList>
    </citation>
    <scope>NUCLEOTIDE SEQUENCE</scope>
    <source>
        <strain evidence="8">NBRC 101916</strain>
    </source>
</reference>
<comment type="similarity">
    <text evidence="1">Belongs to the AfsR/DnrI/RedD regulatory family.</text>
</comment>
<dbReference type="SUPFAM" id="SSF48452">
    <property type="entry name" value="TPR-like"/>
    <property type="match status" value="1"/>
</dbReference>
<dbReference type="SMART" id="SM00382">
    <property type="entry name" value="AAA"/>
    <property type="match status" value="1"/>
</dbReference>
<dbReference type="InterPro" id="IPR005158">
    <property type="entry name" value="BTAD"/>
</dbReference>
<dbReference type="InterPro" id="IPR001867">
    <property type="entry name" value="OmpR/PhoB-type_DNA-bd"/>
</dbReference>